<feature type="region of interest" description="Disordered" evidence="1">
    <location>
        <begin position="1"/>
        <end position="104"/>
    </location>
</feature>
<dbReference type="AlphaFoldDB" id="A0A397W8A5"/>
<evidence type="ECO:0000313" key="2">
    <source>
        <dbReference type="EMBL" id="RIB29549.1"/>
    </source>
</evidence>
<evidence type="ECO:0000313" key="3">
    <source>
        <dbReference type="Proteomes" id="UP000266673"/>
    </source>
</evidence>
<dbReference type="EMBL" id="QKWP01000035">
    <property type="protein sequence ID" value="RIB29549.1"/>
    <property type="molecule type" value="Genomic_DNA"/>
</dbReference>
<reference evidence="2 3" key="1">
    <citation type="submission" date="2018-06" db="EMBL/GenBank/DDBJ databases">
        <title>Comparative genomics reveals the genomic features of Rhizophagus irregularis, R. cerebriforme, R. diaphanum and Gigaspora rosea, and their symbiotic lifestyle signature.</title>
        <authorList>
            <person name="Morin E."/>
            <person name="San Clemente H."/>
            <person name="Chen E.C.H."/>
            <person name="De La Providencia I."/>
            <person name="Hainaut M."/>
            <person name="Kuo A."/>
            <person name="Kohler A."/>
            <person name="Murat C."/>
            <person name="Tang N."/>
            <person name="Roy S."/>
            <person name="Loubradou J."/>
            <person name="Henrissat B."/>
            <person name="Grigoriev I.V."/>
            <person name="Corradi N."/>
            <person name="Roux C."/>
            <person name="Martin F.M."/>
        </authorList>
    </citation>
    <scope>NUCLEOTIDE SEQUENCE [LARGE SCALE GENOMIC DNA]</scope>
    <source>
        <strain evidence="2 3">DAOM 194757</strain>
    </source>
</reference>
<name>A0A397W8A5_9GLOM</name>
<gene>
    <name evidence="2" type="ORF">C2G38_2155005</name>
</gene>
<keyword evidence="3" id="KW-1185">Reference proteome</keyword>
<organism evidence="2 3">
    <name type="scientific">Gigaspora rosea</name>
    <dbReference type="NCBI Taxonomy" id="44941"/>
    <lineage>
        <taxon>Eukaryota</taxon>
        <taxon>Fungi</taxon>
        <taxon>Fungi incertae sedis</taxon>
        <taxon>Mucoromycota</taxon>
        <taxon>Glomeromycotina</taxon>
        <taxon>Glomeromycetes</taxon>
        <taxon>Diversisporales</taxon>
        <taxon>Gigasporaceae</taxon>
        <taxon>Gigaspora</taxon>
    </lineage>
</organism>
<feature type="compositionally biased region" description="Polar residues" evidence="1">
    <location>
        <begin position="16"/>
        <end position="25"/>
    </location>
</feature>
<feature type="compositionally biased region" description="Polar residues" evidence="1">
    <location>
        <begin position="63"/>
        <end position="76"/>
    </location>
</feature>
<evidence type="ECO:0000256" key="1">
    <source>
        <dbReference type="SAM" id="MobiDB-lite"/>
    </source>
</evidence>
<dbReference type="Proteomes" id="UP000266673">
    <property type="component" value="Unassembled WGS sequence"/>
</dbReference>
<proteinExistence type="predicted"/>
<accession>A0A397W8A5</accession>
<protein>
    <submittedName>
        <fullName evidence="2">Uncharacterized protein</fullName>
    </submittedName>
</protein>
<comment type="caution">
    <text evidence="2">The sequence shown here is derived from an EMBL/GenBank/DDBJ whole genome shotgun (WGS) entry which is preliminary data.</text>
</comment>
<feature type="compositionally biased region" description="Basic and acidic residues" evidence="1">
    <location>
        <begin position="46"/>
        <end position="55"/>
    </location>
</feature>
<feature type="compositionally biased region" description="Low complexity" evidence="1">
    <location>
        <begin position="77"/>
        <end position="94"/>
    </location>
</feature>
<sequence length="104" mass="12090">MTSTMKSTEKEAPATITPTTNSDDSISIRPPAKMSEKYKRPPIRPPENHIYERKINPQKRQRNINCQIQKKSNANIDNTNDNTNNYTNYDTNYNSTMRDNKLNK</sequence>